<organism evidence="3">
    <name type="scientific">mine drainage metagenome</name>
    <dbReference type="NCBI Taxonomy" id="410659"/>
    <lineage>
        <taxon>unclassified sequences</taxon>
        <taxon>metagenomes</taxon>
        <taxon>ecological metagenomes</taxon>
    </lineage>
</organism>
<reference evidence="3" key="1">
    <citation type="submission" date="2016-10" db="EMBL/GenBank/DDBJ databases">
        <title>Sequence of Gallionella enrichment culture.</title>
        <authorList>
            <person name="Poehlein A."/>
            <person name="Muehling M."/>
            <person name="Daniel R."/>
        </authorList>
    </citation>
    <scope>NUCLEOTIDE SEQUENCE</scope>
</reference>
<dbReference type="InterPro" id="IPR015797">
    <property type="entry name" value="NUDIX_hydrolase-like_dom_sf"/>
</dbReference>
<dbReference type="Pfam" id="PF00293">
    <property type="entry name" value="NUDIX"/>
    <property type="match status" value="1"/>
</dbReference>
<evidence type="ECO:0000259" key="2">
    <source>
        <dbReference type="PROSITE" id="PS51462"/>
    </source>
</evidence>
<dbReference type="GO" id="GO:0016787">
    <property type="term" value="F:hydrolase activity"/>
    <property type="evidence" value="ECO:0007669"/>
    <property type="project" value="UniProtKB-KW"/>
</dbReference>
<dbReference type="PROSITE" id="PS00893">
    <property type="entry name" value="NUDIX_BOX"/>
    <property type="match status" value="1"/>
</dbReference>
<dbReference type="AlphaFoldDB" id="A0A1J5QK35"/>
<proteinExistence type="predicted"/>
<dbReference type="Gene3D" id="3.90.79.10">
    <property type="entry name" value="Nucleoside Triphosphate Pyrophosphohydrolase"/>
    <property type="match status" value="1"/>
</dbReference>
<protein>
    <submittedName>
        <fullName evidence="3">Trans-aconitate 2-methyltransferase</fullName>
        <ecNumber evidence="3">2.1.1.144</ecNumber>
    </submittedName>
</protein>
<accession>A0A1J5QK35</accession>
<dbReference type="CDD" id="cd02440">
    <property type="entry name" value="AdoMet_MTases"/>
    <property type="match status" value="1"/>
</dbReference>
<dbReference type="PANTHER" id="PTHR43861">
    <property type="entry name" value="TRANS-ACONITATE 2-METHYLTRANSFERASE-RELATED"/>
    <property type="match status" value="1"/>
</dbReference>
<keyword evidence="3" id="KW-0808">Transferase</keyword>
<dbReference type="InterPro" id="IPR020084">
    <property type="entry name" value="NUDIX_hydrolase_CS"/>
</dbReference>
<dbReference type="InterPro" id="IPR000086">
    <property type="entry name" value="NUDIX_hydrolase_dom"/>
</dbReference>
<keyword evidence="1" id="KW-0378">Hydrolase</keyword>
<feature type="domain" description="Nudix hydrolase" evidence="2">
    <location>
        <begin position="1"/>
        <end position="124"/>
    </location>
</feature>
<sequence length="413" mass="46257">MVPISVKGILRGVRGILFLKNPRGELELPGGRPDEGEDLEGALRREIVEECGIKIHATSYMGSSSFQVVPGQRVLIAVFDCGFTAENPVVSNEHFGYEWVDPERERPAVMPHFYWEIIYRLRNVATVAEVVPPDVRRSNHSMPYPLQIGFLDQDRLGITSRIYDASSEKFLGSFLPRKGNILDVGCGHGQMTRWMARESPEAAVLGIDFSRQQIDVARVDAQREEISNVMFSTGDIFELPESAMSNSGFDLINCRFVLLHIQDRFHALTNLLERLNPGGILVTEEPSLASLYSVPPVKAFEEANALIRRFGLLNGINYDCIEEVWDCVHRLNARVFAANFSQPTIWTPELKRIVGLSFRQFQDRLIACGLVTPTDAERISGDLDHEFMQGHVISTGLRTLQLALGRANEESGS</sequence>
<evidence type="ECO:0000256" key="1">
    <source>
        <dbReference type="ARBA" id="ARBA00022801"/>
    </source>
</evidence>
<dbReference type="InterPro" id="IPR029063">
    <property type="entry name" value="SAM-dependent_MTases_sf"/>
</dbReference>
<dbReference type="Gene3D" id="3.40.50.150">
    <property type="entry name" value="Vaccinia Virus protein VP39"/>
    <property type="match status" value="1"/>
</dbReference>
<comment type="caution">
    <text evidence="3">The sequence shown here is derived from an EMBL/GenBank/DDBJ whole genome shotgun (WGS) entry which is preliminary data.</text>
</comment>
<dbReference type="PROSITE" id="PS51462">
    <property type="entry name" value="NUDIX"/>
    <property type="match status" value="1"/>
</dbReference>
<dbReference type="Pfam" id="PF13847">
    <property type="entry name" value="Methyltransf_31"/>
    <property type="match status" value="1"/>
</dbReference>
<name>A0A1J5QK35_9ZZZZ</name>
<dbReference type="GO" id="GO:0030798">
    <property type="term" value="F:trans-aconitate 2-methyltransferase activity"/>
    <property type="evidence" value="ECO:0007669"/>
    <property type="project" value="UniProtKB-EC"/>
</dbReference>
<keyword evidence="3" id="KW-0489">Methyltransferase</keyword>
<gene>
    <name evidence="3" type="primary">tam_14</name>
    <name evidence="3" type="ORF">GALL_342790</name>
</gene>
<dbReference type="EMBL" id="MLJW01000661">
    <property type="protein sequence ID" value="OIQ83905.1"/>
    <property type="molecule type" value="Genomic_DNA"/>
</dbReference>
<dbReference type="SUPFAM" id="SSF53335">
    <property type="entry name" value="S-adenosyl-L-methionine-dependent methyltransferases"/>
    <property type="match status" value="1"/>
</dbReference>
<dbReference type="SUPFAM" id="SSF55811">
    <property type="entry name" value="Nudix"/>
    <property type="match status" value="1"/>
</dbReference>
<dbReference type="GO" id="GO:0032259">
    <property type="term" value="P:methylation"/>
    <property type="evidence" value="ECO:0007669"/>
    <property type="project" value="UniProtKB-KW"/>
</dbReference>
<dbReference type="InterPro" id="IPR025714">
    <property type="entry name" value="Methyltranfer_dom"/>
</dbReference>
<evidence type="ECO:0000313" key="3">
    <source>
        <dbReference type="EMBL" id="OIQ83905.1"/>
    </source>
</evidence>
<dbReference type="EC" id="2.1.1.144" evidence="3"/>